<evidence type="ECO:0000313" key="7">
    <source>
        <dbReference type="Proteomes" id="UP000289886"/>
    </source>
</evidence>
<evidence type="ECO:0000256" key="3">
    <source>
        <dbReference type="PROSITE-ProRule" id="PRU00320"/>
    </source>
</evidence>
<proteinExistence type="predicted"/>
<dbReference type="PROSITE" id="PS51253">
    <property type="entry name" value="HTH_CENPB"/>
    <property type="match status" value="1"/>
</dbReference>
<reference evidence="6 7" key="1">
    <citation type="submission" date="2019-01" db="EMBL/GenBank/DDBJ databases">
        <title>Draft Genome and Complete Hox-Cluster Characterization of the Sterlet Sturgeon (Acipenser ruthenus).</title>
        <authorList>
            <person name="Wei Q."/>
        </authorList>
    </citation>
    <scope>NUCLEOTIDE SEQUENCE [LARGE SCALE GENOMIC DNA]</scope>
    <source>
        <strain evidence="6">WHYD16114868_AA</strain>
        <tissue evidence="6">Blood</tissue>
    </source>
</reference>
<dbReference type="InterPro" id="IPR036388">
    <property type="entry name" value="WH-like_DNA-bd_sf"/>
</dbReference>
<dbReference type="EMBL" id="SCEB01214069">
    <property type="protein sequence ID" value="RXM37435.1"/>
    <property type="molecule type" value="Genomic_DNA"/>
</dbReference>
<dbReference type="PANTHER" id="PTHR19303">
    <property type="entry name" value="TRANSPOSON"/>
    <property type="match status" value="1"/>
</dbReference>
<dbReference type="Pfam" id="PF01527">
    <property type="entry name" value="HTH_Tnp_1"/>
    <property type="match status" value="1"/>
</dbReference>
<protein>
    <submittedName>
        <fullName evidence="6">Tigger transposable element derived 5</fullName>
    </submittedName>
</protein>
<comment type="subcellular location">
    <subcellularLocation>
        <location evidence="3">Nucleus</location>
    </subcellularLocation>
</comment>
<dbReference type="Proteomes" id="UP000289886">
    <property type="component" value="Unassembled WGS sequence"/>
</dbReference>
<gene>
    <name evidence="6" type="ORF">EOD39_0109</name>
</gene>
<dbReference type="Pfam" id="PF03221">
    <property type="entry name" value="HTH_Tnp_Tc5"/>
    <property type="match status" value="1"/>
</dbReference>
<comment type="caution">
    <text evidence="6">The sequence shown here is derived from an EMBL/GenBank/DDBJ whole genome shotgun (WGS) entry which is preliminary data.</text>
</comment>
<keyword evidence="2 3" id="KW-0539">Nucleus</keyword>
<keyword evidence="7" id="KW-1185">Reference proteome</keyword>
<evidence type="ECO:0000259" key="5">
    <source>
        <dbReference type="PROSITE" id="PS51253"/>
    </source>
</evidence>
<evidence type="ECO:0000256" key="1">
    <source>
        <dbReference type="ARBA" id="ARBA00023125"/>
    </source>
</evidence>
<feature type="DNA-binding region" description="H-T-H motif" evidence="3">
    <location>
        <begin position="30"/>
        <end position="50"/>
    </location>
</feature>
<sequence>MSSTERKKRKAYSVTEKLDAVALVSGGTPQRQAAKDLGIPKETLRGWLKIQKKLQASLDQQQMQEEMKRKRTRPSYNDLLDSTVYAWYQQQRQIGAPLSGSIVKQTARHFARAMDPDSSFAASKGWLWRWQKRHGVGQLARKEGICSQERNTEAEFPVQQIAEDGSYLEEDKPRTEVKNQSPDVPAKEDQEWEAVDEISVYERSHDLNIVQDITVKKEVCTQAGLPQLSEIISSLETALRWFKTPRKLEPERLLQFKSMIDFARKKRNDSINQRTISDFFC</sequence>
<organism evidence="6 7">
    <name type="scientific">Acipenser ruthenus</name>
    <name type="common">Sterlet sturgeon</name>
    <dbReference type="NCBI Taxonomy" id="7906"/>
    <lineage>
        <taxon>Eukaryota</taxon>
        <taxon>Metazoa</taxon>
        <taxon>Chordata</taxon>
        <taxon>Craniata</taxon>
        <taxon>Vertebrata</taxon>
        <taxon>Euteleostomi</taxon>
        <taxon>Actinopterygii</taxon>
        <taxon>Chondrostei</taxon>
        <taxon>Acipenseriformes</taxon>
        <taxon>Acipenseridae</taxon>
        <taxon>Acipenser</taxon>
    </lineage>
</organism>
<evidence type="ECO:0000313" key="6">
    <source>
        <dbReference type="EMBL" id="RXM37435.1"/>
    </source>
</evidence>
<evidence type="ECO:0000259" key="4">
    <source>
        <dbReference type="PROSITE" id="PS50960"/>
    </source>
</evidence>
<dbReference type="Gene3D" id="1.10.10.10">
    <property type="entry name" value="Winged helix-like DNA-binding domain superfamily/Winged helix DNA-binding domain"/>
    <property type="match status" value="1"/>
</dbReference>
<dbReference type="PROSITE" id="PS50960">
    <property type="entry name" value="HTH_PSQ"/>
    <property type="match status" value="1"/>
</dbReference>
<dbReference type="InterPro" id="IPR007889">
    <property type="entry name" value="HTH_Psq"/>
</dbReference>
<feature type="domain" description="HTH psq-type" evidence="4">
    <location>
        <begin position="1"/>
        <end position="54"/>
    </location>
</feature>
<dbReference type="InterPro" id="IPR002514">
    <property type="entry name" value="Transposase_8"/>
</dbReference>
<dbReference type="GO" id="GO:0003677">
    <property type="term" value="F:DNA binding"/>
    <property type="evidence" value="ECO:0007669"/>
    <property type="project" value="UniProtKB-UniRule"/>
</dbReference>
<dbReference type="InterPro" id="IPR050863">
    <property type="entry name" value="CenT-Element_Derived"/>
</dbReference>
<accession>A0A444UQI6</accession>
<name>A0A444UQI6_ACIRT</name>
<dbReference type="InterPro" id="IPR006600">
    <property type="entry name" value="HTH_CenpB_DNA-bd_dom"/>
</dbReference>
<dbReference type="GO" id="GO:0006313">
    <property type="term" value="P:DNA transposition"/>
    <property type="evidence" value="ECO:0007669"/>
    <property type="project" value="InterPro"/>
</dbReference>
<dbReference type="GO" id="GO:0004803">
    <property type="term" value="F:transposase activity"/>
    <property type="evidence" value="ECO:0007669"/>
    <property type="project" value="InterPro"/>
</dbReference>
<keyword evidence="1 3" id="KW-0238">DNA-binding</keyword>
<feature type="domain" description="HTH CENPB-type" evidence="5">
    <location>
        <begin position="68"/>
        <end position="140"/>
    </location>
</feature>
<dbReference type="AlphaFoldDB" id="A0A444UQI6"/>
<dbReference type="Gene3D" id="1.10.10.60">
    <property type="entry name" value="Homeodomain-like"/>
    <property type="match status" value="1"/>
</dbReference>
<dbReference type="SMART" id="SM00674">
    <property type="entry name" value="CENPB"/>
    <property type="match status" value="1"/>
</dbReference>
<dbReference type="PANTHER" id="PTHR19303:SF56">
    <property type="entry name" value="TIGGER TRANSPOSABLE ELEMENT-DERIVED PROTEIN 5"/>
    <property type="match status" value="1"/>
</dbReference>
<dbReference type="SUPFAM" id="SSF46689">
    <property type="entry name" value="Homeodomain-like"/>
    <property type="match status" value="2"/>
</dbReference>
<dbReference type="InterPro" id="IPR009057">
    <property type="entry name" value="Homeodomain-like_sf"/>
</dbReference>
<dbReference type="GO" id="GO:0005634">
    <property type="term" value="C:nucleus"/>
    <property type="evidence" value="ECO:0007669"/>
    <property type="project" value="UniProtKB-SubCell"/>
</dbReference>
<evidence type="ECO:0000256" key="2">
    <source>
        <dbReference type="ARBA" id="ARBA00023242"/>
    </source>
</evidence>